<comment type="subcellular location">
    <subcellularLocation>
        <location evidence="8">Cytoplasm</location>
    </subcellularLocation>
</comment>
<dbReference type="Gene3D" id="3.10.310.10">
    <property type="entry name" value="Diaminopimelate Epimerase, Chain A, domain 1"/>
    <property type="match status" value="2"/>
</dbReference>
<feature type="binding site" evidence="8">
    <location>
        <position position="93"/>
    </location>
    <ligand>
        <name>substrate</name>
    </ligand>
</feature>
<evidence type="ECO:0000256" key="1">
    <source>
        <dbReference type="ARBA" id="ARBA00005196"/>
    </source>
</evidence>
<comment type="caution">
    <text evidence="10">The sequence shown here is derived from an EMBL/GenBank/DDBJ whole genome shotgun (WGS) entry which is preliminary data.</text>
</comment>
<dbReference type="PANTHER" id="PTHR31689">
    <property type="entry name" value="DIAMINOPIMELATE EPIMERASE, CHLOROPLASTIC"/>
    <property type="match status" value="1"/>
</dbReference>
<comment type="caution">
    <text evidence="8">Lacks conserved residue(s) required for the propagation of feature annotation.</text>
</comment>
<feature type="binding site" evidence="8">
    <location>
        <begin position="246"/>
        <end position="247"/>
    </location>
    <ligand>
        <name>substrate</name>
    </ligand>
</feature>
<dbReference type="Pfam" id="PF01678">
    <property type="entry name" value="DAP_epimerase"/>
    <property type="match status" value="2"/>
</dbReference>
<feature type="binding site" evidence="8">
    <location>
        <position position="29"/>
    </location>
    <ligand>
        <name>substrate</name>
    </ligand>
</feature>
<feature type="binding site" evidence="8">
    <location>
        <position position="187"/>
    </location>
    <ligand>
        <name>substrate</name>
    </ligand>
</feature>
<feature type="active site" description="Proton donor" evidence="8">
    <location>
        <position position="102"/>
    </location>
</feature>
<evidence type="ECO:0000313" key="11">
    <source>
        <dbReference type="Proteomes" id="UP000521379"/>
    </source>
</evidence>
<dbReference type="HAMAP" id="MF_00197">
    <property type="entry name" value="DAP_epimerase"/>
    <property type="match status" value="1"/>
</dbReference>
<comment type="function">
    <text evidence="8">Catalyzes the stereoinversion of LL-2,6-diaminopimelate (L,L-DAP) to meso-diaminopimelate (meso-DAP), a precursor of L-lysine and an essential component of the bacterial peptidoglycan.</text>
</comment>
<dbReference type="Proteomes" id="UP000521379">
    <property type="component" value="Unassembled WGS sequence"/>
</dbReference>
<keyword evidence="5 8" id="KW-0457">Lysine biosynthesis</keyword>
<dbReference type="InterPro" id="IPR001653">
    <property type="entry name" value="DAP_epimerase_DapF"/>
</dbReference>
<dbReference type="AlphaFoldDB" id="A0A846TSA5"/>
<dbReference type="PANTHER" id="PTHR31689:SF0">
    <property type="entry name" value="DIAMINOPIMELATE EPIMERASE"/>
    <property type="match status" value="1"/>
</dbReference>
<comment type="pathway">
    <text evidence="1 8">Amino-acid biosynthesis; L-lysine biosynthesis via DAP pathway; DL-2,6-diaminopimelate from LL-2,6-diaminopimelate: step 1/1.</text>
</comment>
<organism evidence="10 11">
    <name type="scientific">Kocuria subflava</name>
    <dbReference type="NCBI Taxonomy" id="1736139"/>
    <lineage>
        <taxon>Bacteria</taxon>
        <taxon>Bacillati</taxon>
        <taxon>Actinomycetota</taxon>
        <taxon>Actinomycetes</taxon>
        <taxon>Micrococcales</taxon>
        <taxon>Micrococcaceae</taxon>
        <taxon>Kocuria</taxon>
    </lineage>
</organism>
<dbReference type="RefSeq" id="WP_119933289.1">
    <property type="nucleotide sequence ID" value="NZ_JAAVUN010000011.1"/>
</dbReference>
<evidence type="ECO:0000256" key="8">
    <source>
        <dbReference type="HAMAP-Rule" id="MF_00197"/>
    </source>
</evidence>
<evidence type="ECO:0000256" key="4">
    <source>
        <dbReference type="ARBA" id="ARBA00022605"/>
    </source>
</evidence>
<evidence type="ECO:0000256" key="5">
    <source>
        <dbReference type="ARBA" id="ARBA00023154"/>
    </source>
</evidence>
<dbReference type="NCBIfam" id="TIGR00652">
    <property type="entry name" value="DapF"/>
    <property type="match status" value="1"/>
</dbReference>
<feature type="binding site" evidence="8">
    <location>
        <begin position="256"/>
        <end position="257"/>
    </location>
    <ligand>
        <name>substrate</name>
    </ligand>
</feature>
<dbReference type="UniPathway" id="UPA00034">
    <property type="reaction ID" value="UER00025"/>
</dbReference>
<dbReference type="SUPFAM" id="SSF54506">
    <property type="entry name" value="Diaminopimelate epimerase-like"/>
    <property type="match status" value="2"/>
</dbReference>
<evidence type="ECO:0000256" key="9">
    <source>
        <dbReference type="PROSITE-ProRule" id="PRU10125"/>
    </source>
</evidence>
<feature type="binding site" evidence="8">
    <location>
        <position position="220"/>
    </location>
    <ligand>
        <name>substrate</name>
    </ligand>
</feature>
<feature type="binding site" evidence="8">
    <location>
        <begin position="103"/>
        <end position="104"/>
    </location>
    <ligand>
        <name>substrate</name>
    </ligand>
</feature>
<comment type="catalytic activity">
    <reaction evidence="7 8">
        <text>(2S,6S)-2,6-diaminopimelate = meso-2,6-diaminopimelate</text>
        <dbReference type="Rhea" id="RHEA:15393"/>
        <dbReference type="ChEBI" id="CHEBI:57609"/>
        <dbReference type="ChEBI" id="CHEBI:57791"/>
        <dbReference type="EC" id="5.1.1.7"/>
    </reaction>
</comment>
<dbReference type="PROSITE" id="PS01326">
    <property type="entry name" value="DAP_EPIMERASE"/>
    <property type="match status" value="1"/>
</dbReference>
<evidence type="ECO:0000256" key="3">
    <source>
        <dbReference type="ARBA" id="ARBA00013080"/>
    </source>
</evidence>
<dbReference type="GO" id="GO:0009089">
    <property type="term" value="P:lysine biosynthetic process via diaminopimelate"/>
    <property type="evidence" value="ECO:0007669"/>
    <property type="project" value="UniProtKB-UniRule"/>
</dbReference>
<reference evidence="10 11" key="1">
    <citation type="submission" date="2020-02" db="EMBL/GenBank/DDBJ databases">
        <authorList>
            <person name="Sun Q."/>
        </authorList>
    </citation>
    <scope>NUCLEOTIDE SEQUENCE [LARGE SCALE GENOMIC DNA]</scope>
    <source>
        <strain evidence="10 11">YIM 13062</strain>
    </source>
</reference>
<dbReference type="GO" id="GO:0008837">
    <property type="term" value="F:diaminopimelate epimerase activity"/>
    <property type="evidence" value="ECO:0007669"/>
    <property type="project" value="UniProtKB-UniRule"/>
</dbReference>
<evidence type="ECO:0000256" key="2">
    <source>
        <dbReference type="ARBA" id="ARBA00010219"/>
    </source>
</evidence>
<feature type="active site" evidence="9">
    <location>
        <position position="102"/>
    </location>
</feature>
<keyword evidence="6 8" id="KW-0413">Isomerase</keyword>
<dbReference type="EC" id="5.1.1.7" evidence="3 8"/>
<name>A0A846TSA5_9MICC</name>
<dbReference type="GO" id="GO:0005829">
    <property type="term" value="C:cytosol"/>
    <property type="evidence" value="ECO:0007669"/>
    <property type="project" value="TreeGrafter"/>
</dbReference>
<keyword evidence="4 8" id="KW-0028">Amino-acid biosynthesis</keyword>
<keyword evidence="11" id="KW-1185">Reference proteome</keyword>
<evidence type="ECO:0000256" key="7">
    <source>
        <dbReference type="ARBA" id="ARBA00051712"/>
    </source>
</evidence>
<sequence>MSAAERTRADEVFGELTGWPFIKAHGTGNDFVVVVDPEAELLLSEETVQLACDRHQGIGGDGFIRITRSANLDEGAALLDQAPEAEWFMDYRNGDGSIAEMCGNGVRVFVHVLAAQGLIDLPQGEVVRIGTRAGVKTVARTADGYAVDMGPWGFIDGDSARSRGSDAVVTGGGLRVPRPAVSITMGNPHTVVALAEGEKLDSLELFTEPTVRPTPPEGTNVEFVVPIDEEGEGSEEIGRILMRVHERGVGETQSCGTGACAAAAATRFWAGETAPDEWLVEVPGGVVSATFVEGPHGAEHVVLAGPAVVVATGTFG</sequence>
<comment type="similarity">
    <text evidence="2 8">Belongs to the diaminopimelate epimerase family.</text>
</comment>
<dbReference type="EMBL" id="JAAVUN010000011">
    <property type="protein sequence ID" value="NKE09709.1"/>
    <property type="molecule type" value="Genomic_DNA"/>
</dbReference>
<protein>
    <recommendedName>
        <fullName evidence="3 8">Diaminopimelate epimerase</fullName>
        <shortName evidence="8">DAP epimerase</shortName>
        <ecNumber evidence="3 8">5.1.1.7</ecNumber>
    </recommendedName>
    <alternativeName>
        <fullName evidence="8">PLP-independent amino acid racemase</fullName>
    </alternativeName>
</protein>
<feature type="active site" description="Proton acceptor" evidence="8">
    <location>
        <position position="255"/>
    </location>
</feature>
<evidence type="ECO:0000256" key="6">
    <source>
        <dbReference type="ARBA" id="ARBA00023235"/>
    </source>
</evidence>
<gene>
    <name evidence="8" type="primary">dapF</name>
    <name evidence="10" type="ORF">GTW58_07120</name>
</gene>
<keyword evidence="8" id="KW-0963">Cytoplasm</keyword>
<feature type="site" description="Could be important to modulate the pK values of the two catalytic cysteine residues" evidence="8">
    <location>
        <position position="246"/>
    </location>
</feature>
<accession>A0A846TSA5</accession>
<feature type="site" description="Could be important to modulate the pK values of the two catalytic cysteine residues" evidence="8">
    <location>
        <position position="189"/>
    </location>
</feature>
<proteinExistence type="inferred from homology"/>
<comment type="subunit">
    <text evidence="8">Homodimer.</text>
</comment>
<evidence type="ECO:0000313" key="10">
    <source>
        <dbReference type="EMBL" id="NKE09709.1"/>
    </source>
</evidence>
<dbReference type="InterPro" id="IPR018510">
    <property type="entry name" value="DAP_epimerase_AS"/>
</dbReference>